<dbReference type="PANTHER" id="PTHR24031">
    <property type="entry name" value="RNA HELICASE"/>
    <property type="match status" value="1"/>
</dbReference>
<dbReference type="VEuPathDB" id="PiroplasmaDB:BEWA_032820"/>
<dbReference type="Pfam" id="PF00271">
    <property type="entry name" value="Helicase_C"/>
    <property type="match status" value="1"/>
</dbReference>
<evidence type="ECO:0000313" key="9">
    <source>
        <dbReference type="Proteomes" id="UP000031512"/>
    </source>
</evidence>
<dbReference type="PROSITE" id="PS51194">
    <property type="entry name" value="HELICASE_CTER"/>
    <property type="match status" value="1"/>
</dbReference>
<comment type="catalytic activity">
    <reaction evidence="5">
        <text>ATP + H2O = ADP + phosphate + H(+)</text>
        <dbReference type="Rhea" id="RHEA:13065"/>
        <dbReference type="ChEBI" id="CHEBI:15377"/>
        <dbReference type="ChEBI" id="CHEBI:15378"/>
        <dbReference type="ChEBI" id="CHEBI:30616"/>
        <dbReference type="ChEBI" id="CHEBI:43474"/>
        <dbReference type="ChEBI" id="CHEBI:456216"/>
        <dbReference type="EC" id="3.6.4.13"/>
    </reaction>
</comment>
<comment type="domain">
    <text evidence="5">The Q motif is unique to and characteristic of the DEAD box family of RNA helicases and controls ATP binding and hydrolysis.</text>
</comment>
<comment type="function">
    <text evidence="5">RNA helicase.</text>
</comment>
<dbReference type="GO" id="GO:0005524">
    <property type="term" value="F:ATP binding"/>
    <property type="evidence" value="ECO:0007669"/>
    <property type="project" value="UniProtKB-UniRule"/>
</dbReference>
<keyword evidence="4 5" id="KW-0694">RNA-binding</keyword>
<dbReference type="eggNOG" id="KOG0335">
    <property type="taxonomic scope" value="Eukaryota"/>
</dbReference>
<comment type="similarity">
    <text evidence="5">Belongs to the DEAD box helicase family.</text>
</comment>
<dbReference type="Pfam" id="PF00270">
    <property type="entry name" value="DEAD"/>
    <property type="match status" value="1"/>
</dbReference>
<feature type="region of interest" description="Disordered" evidence="6">
    <location>
        <begin position="126"/>
        <end position="162"/>
    </location>
</feature>
<sequence length="810" mass="93051">MGKPSDLLLCYSIILWLIRCTSLPIILLFTATHVSGTRNILKVHAAFIHGYSLVRDREHGRPNFDRNLYKAIPSKADNVASNEHEDSEEQSMKKKVHTSDTHRELRRTSKVVNSLLDRFGISNNLSNRRMRNNYSNKSSENRPDNTQYFNTENNGQGQRTNRAKYDERVYRNKPKTEFMDNDLHKEQNQYNYGSTKRWNNFKDNSRPNAPKQNVEITQSDMESIPLLTPGIRDISSVGGNLAENKLIMEMQKKGFCGIVDPNSLFSLSHNVFDNSGSTFESIGIYDKSLLGVLNSHGITKPTITQKKNIPRLIDMFKSQSSKGLETCFINAVTGSGKTLAYLLPIMQHCLNSKIPLQSLDEPDYKAKLMSFFHQNIIIFCTSAELSIQTRDVFNRIYSTYESIRKKKDASIDLNRDHKSLFSSICSDILDKNKESPLNEMDVTTHIVPIVLFTQANAANQGSQLKSLQKQQNEDMHNAMDMISQKDKSKPINRRVGLFLADFKRAHLLAFVKRVLSINDIKYAVIDEYDGHICYKKDRDTADIEEGRNINEVIQKFKSYRKYNDKDTESDSRFLINLSASNIRDNTPYIIRDMFKDGKDNDATYTGYKCPSLPDTILHTVIIIRRDSQLYTLKRLLCTEPYEKSVMIFCSTPRCSEFLHHNLPRIIKDTNIDLINKHQGRLRQKNQFMKVMQKNIQNTLESIDKETGGGENKESVKSTRFVKNILISDSRIARGIDLSGFTHLINYDVPHDINFYLHLSGRIGRAGNPGIVINMVEHRLLPAFTRAIANRLPKKVYNLDFHRRYLCIKAN</sequence>
<evidence type="ECO:0000256" key="3">
    <source>
        <dbReference type="ARBA" id="ARBA00022840"/>
    </source>
</evidence>
<dbReference type="Proteomes" id="UP000031512">
    <property type="component" value="Chromosome 1"/>
</dbReference>
<dbReference type="GeneID" id="15803374"/>
<evidence type="ECO:0000256" key="1">
    <source>
        <dbReference type="ARBA" id="ARBA00022741"/>
    </source>
</evidence>
<dbReference type="STRING" id="1537102.L0AZY5"/>
<proteinExistence type="inferred from homology"/>
<keyword evidence="1 5" id="KW-0547">Nucleotide-binding</keyword>
<dbReference type="InterPro" id="IPR001650">
    <property type="entry name" value="Helicase_C-like"/>
</dbReference>
<feature type="region of interest" description="Disordered" evidence="6">
    <location>
        <begin position="75"/>
        <end position="107"/>
    </location>
</feature>
<protein>
    <recommendedName>
        <fullName evidence="5">ATP-dependent RNA helicase</fullName>
        <ecNumber evidence="5">3.6.4.13</ecNumber>
    </recommendedName>
</protein>
<evidence type="ECO:0000313" key="8">
    <source>
        <dbReference type="EMBL" id="AFZ80429.1"/>
    </source>
</evidence>
<keyword evidence="3 5" id="KW-0067">ATP-binding</keyword>
<dbReference type="GO" id="GO:0003724">
    <property type="term" value="F:RNA helicase activity"/>
    <property type="evidence" value="ECO:0007669"/>
    <property type="project" value="UniProtKB-EC"/>
</dbReference>
<keyword evidence="5 8" id="KW-0347">Helicase</keyword>
<reference evidence="8 9" key="1">
    <citation type="journal article" date="2012" name="BMC Genomics">
        <title>Comparative genomic analysis and phylogenetic position of Theileria equi.</title>
        <authorList>
            <person name="Kappmeyer L.S."/>
            <person name="Thiagarajan M."/>
            <person name="Herndon D.R."/>
            <person name="Ramsay J.D."/>
            <person name="Caler E."/>
            <person name="Djikeng A."/>
            <person name="Gillespie J.J."/>
            <person name="Lau A.O."/>
            <person name="Roalson E.H."/>
            <person name="Silva J.C."/>
            <person name="Silva M.G."/>
            <person name="Suarez C.E."/>
            <person name="Ueti M.W."/>
            <person name="Nene V.M."/>
            <person name="Mealey R.H."/>
            <person name="Knowles D.P."/>
            <person name="Brayton K.A."/>
        </authorList>
    </citation>
    <scope>NUCLEOTIDE SEQUENCE [LARGE SCALE GENOMIC DNA]</scope>
    <source>
        <strain evidence="8 9">WA</strain>
    </source>
</reference>
<evidence type="ECO:0000256" key="5">
    <source>
        <dbReference type="RuleBase" id="RU365068"/>
    </source>
</evidence>
<dbReference type="EC" id="3.6.4.13" evidence="5"/>
<dbReference type="SUPFAM" id="SSF52540">
    <property type="entry name" value="P-loop containing nucleoside triphosphate hydrolases"/>
    <property type="match status" value="1"/>
</dbReference>
<dbReference type="InterPro" id="IPR027417">
    <property type="entry name" value="P-loop_NTPase"/>
</dbReference>
<dbReference type="GO" id="GO:0016787">
    <property type="term" value="F:hydrolase activity"/>
    <property type="evidence" value="ECO:0007669"/>
    <property type="project" value="UniProtKB-KW"/>
</dbReference>
<dbReference type="KEGG" id="beq:BEWA_032820"/>
<accession>L0AZY5</accession>
<evidence type="ECO:0000256" key="6">
    <source>
        <dbReference type="SAM" id="MobiDB-lite"/>
    </source>
</evidence>
<dbReference type="GO" id="GO:0003723">
    <property type="term" value="F:RNA binding"/>
    <property type="evidence" value="ECO:0007669"/>
    <property type="project" value="UniProtKB-UniRule"/>
</dbReference>
<feature type="domain" description="Helicase C-terminal" evidence="7">
    <location>
        <begin position="631"/>
        <end position="806"/>
    </location>
</feature>
<evidence type="ECO:0000259" key="7">
    <source>
        <dbReference type="PROSITE" id="PS51194"/>
    </source>
</evidence>
<name>L0AZY5_THEEQ</name>
<keyword evidence="2 5" id="KW-0378">Hydrolase</keyword>
<feature type="compositionally biased region" description="Basic and acidic residues" evidence="6">
    <location>
        <begin position="97"/>
        <end position="107"/>
    </location>
</feature>
<gene>
    <name evidence="8" type="ORF">BEWA_032820</name>
</gene>
<organism evidence="8 9">
    <name type="scientific">Theileria equi strain WA</name>
    <dbReference type="NCBI Taxonomy" id="1537102"/>
    <lineage>
        <taxon>Eukaryota</taxon>
        <taxon>Sar</taxon>
        <taxon>Alveolata</taxon>
        <taxon>Apicomplexa</taxon>
        <taxon>Aconoidasida</taxon>
        <taxon>Piroplasmida</taxon>
        <taxon>Theileriidae</taxon>
        <taxon>Theileria</taxon>
    </lineage>
</organism>
<feature type="compositionally biased region" description="Low complexity" evidence="6">
    <location>
        <begin position="126"/>
        <end position="138"/>
    </location>
</feature>
<dbReference type="RefSeq" id="XP_004830095.1">
    <property type="nucleotide sequence ID" value="XM_004830038.1"/>
</dbReference>
<dbReference type="InterPro" id="IPR011545">
    <property type="entry name" value="DEAD/DEAH_box_helicase_dom"/>
</dbReference>
<dbReference type="AlphaFoldDB" id="L0AZY5"/>
<dbReference type="OrthoDB" id="10261556at2759"/>
<feature type="compositionally biased region" description="Polar residues" evidence="6">
    <location>
        <begin position="144"/>
        <end position="160"/>
    </location>
</feature>
<dbReference type="EMBL" id="CP001669">
    <property type="protein sequence ID" value="AFZ80429.1"/>
    <property type="molecule type" value="Genomic_DNA"/>
</dbReference>
<evidence type="ECO:0000256" key="4">
    <source>
        <dbReference type="ARBA" id="ARBA00022884"/>
    </source>
</evidence>
<keyword evidence="9" id="KW-1185">Reference proteome</keyword>
<dbReference type="Gene3D" id="3.40.50.300">
    <property type="entry name" value="P-loop containing nucleotide triphosphate hydrolases"/>
    <property type="match status" value="2"/>
</dbReference>
<evidence type="ECO:0000256" key="2">
    <source>
        <dbReference type="ARBA" id="ARBA00022801"/>
    </source>
</evidence>
<dbReference type="SMART" id="SM00490">
    <property type="entry name" value="HELICc"/>
    <property type="match status" value="1"/>
</dbReference>